<dbReference type="RefSeq" id="WP_088993359.1">
    <property type="nucleotide sequence ID" value="NZ_LT607750.1"/>
</dbReference>
<feature type="transmembrane region" description="Helical" evidence="1">
    <location>
        <begin position="64"/>
        <end position="83"/>
    </location>
</feature>
<evidence type="ECO:0008006" key="4">
    <source>
        <dbReference type="Google" id="ProtNLM"/>
    </source>
</evidence>
<organism evidence="2 3">
    <name type="scientific">Micromonospora echinaurantiaca</name>
    <dbReference type="NCBI Taxonomy" id="47857"/>
    <lineage>
        <taxon>Bacteria</taxon>
        <taxon>Bacillati</taxon>
        <taxon>Actinomycetota</taxon>
        <taxon>Actinomycetes</taxon>
        <taxon>Micromonosporales</taxon>
        <taxon>Micromonosporaceae</taxon>
        <taxon>Micromonospora</taxon>
    </lineage>
</organism>
<protein>
    <recommendedName>
        <fullName evidence="4">Transglycosylase associated protein</fullName>
    </recommendedName>
</protein>
<gene>
    <name evidence="2" type="ORF">GA0070609_1778</name>
</gene>
<evidence type="ECO:0000313" key="3">
    <source>
        <dbReference type="Proteomes" id="UP000198217"/>
    </source>
</evidence>
<keyword evidence="1" id="KW-0472">Membrane</keyword>
<reference evidence="2 3" key="1">
    <citation type="submission" date="2016-06" db="EMBL/GenBank/DDBJ databases">
        <authorList>
            <person name="Kjaerup R.B."/>
            <person name="Dalgaard T.S."/>
            <person name="Juul-Madsen H.R."/>
        </authorList>
    </citation>
    <scope>NUCLEOTIDE SEQUENCE [LARGE SCALE GENOMIC DNA]</scope>
    <source>
        <strain evidence="2 3">DSM 43904</strain>
    </source>
</reference>
<dbReference type="EMBL" id="LT607750">
    <property type="protein sequence ID" value="SCG46451.1"/>
    <property type="molecule type" value="Genomic_DNA"/>
</dbReference>
<evidence type="ECO:0000256" key="1">
    <source>
        <dbReference type="SAM" id="Phobius"/>
    </source>
</evidence>
<accession>A0A1C5HLI6</accession>
<keyword evidence="3" id="KW-1185">Reference proteome</keyword>
<feature type="transmembrane region" description="Helical" evidence="1">
    <location>
        <begin position="33"/>
        <end position="52"/>
    </location>
</feature>
<keyword evidence="1" id="KW-1133">Transmembrane helix</keyword>
<keyword evidence="1" id="KW-0812">Transmembrane</keyword>
<proteinExistence type="predicted"/>
<dbReference type="AlphaFoldDB" id="A0A1C5HLI6"/>
<dbReference type="Proteomes" id="UP000198217">
    <property type="component" value="Chromosome I"/>
</dbReference>
<name>A0A1C5HLI6_9ACTN</name>
<evidence type="ECO:0000313" key="2">
    <source>
        <dbReference type="EMBL" id="SCG46451.1"/>
    </source>
</evidence>
<sequence length="90" mass="8548">MTATGLGTAVAIGLAVGAVGRFAVPGLRAVPVWLALVVGVVTAVLGTVVVGLADAGGRFGPLDLVVQVGSAVAGVALVALTTGREGSDPT</sequence>